<dbReference type="GO" id="GO:0005634">
    <property type="term" value="C:nucleus"/>
    <property type="evidence" value="ECO:0007669"/>
    <property type="project" value="TreeGrafter"/>
</dbReference>
<reference evidence="7" key="1">
    <citation type="submission" date="2020-08" db="EMBL/GenBank/DDBJ databases">
        <title>Multicomponent nature underlies the extraordinary mechanical properties of spider dragline silk.</title>
        <authorList>
            <person name="Kono N."/>
            <person name="Nakamura H."/>
            <person name="Mori M."/>
            <person name="Yoshida Y."/>
            <person name="Ohtoshi R."/>
            <person name="Malay A.D."/>
            <person name="Moran D.A.P."/>
            <person name="Tomita M."/>
            <person name="Numata K."/>
            <person name="Arakawa K."/>
        </authorList>
    </citation>
    <scope>NUCLEOTIDE SEQUENCE</scope>
</reference>
<keyword evidence="2" id="KW-0677">Repeat</keyword>
<accession>A0A8X6UMG8</accession>
<keyword evidence="3 5" id="KW-0863">Zinc-finger</keyword>
<dbReference type="Gene3D" id="3.30.160.60">
    <property type="entry name" value="Classic Zinc Finger"/>
    <property type="match status" value="2"/>
</dbReference>
<evidence type="ECO:0000256" key="4">
    <source>
        <dbReference type="ARBA" id="ARBA00022833"/>
    </source>
</evidence>
<evidence type="ECO:0000256" key="5">
    <source>
        <dbReference type="PROSITE-ProRule" id="PRU00042"/>
    </source>
</evidence>
<dbReference type="GO" id="GO:0008270">
    <property type="term" value="F:zinc ion binding"/>
    <property type="evidence" value="ECO:0007669"/>
    <property type="project" value="UniProtKB-KW"/>
</dbReference>
<protein>
    <recommendedName>
        <fullName evidence="6">C2H2-type domain-containing protein</fullName>
    </recommendedName>
</protein>
<evidence type="ECO:0000256" key="1">
    <source>
        <dbReference type="ARBA" id="ARBA00022723"/>
    </source>
</evidence>
<dbReference type="PROSITE" id="PS00028">
    <property type="entry name" value="ZINC_FINGER_C2H2_1"/>
    <property type="match status" value="2"/>
</dbReference>
<feature type="domain" description="C2H2-type" evidence="6">
    <location>
        <begin position="198"/>
        <end position="226"/>
    </location>
</feature>
<evidence type="ECO:0000256" key="3">
    <source>
        <dbReference type="ARBA" id="ARBA00022771"/>
    </source>
</evidence>
<dbReference type="GO" id="GO:0000977">
    <property type="term" value="F:RNA polymerase II transcription regulatory region sequence-specific DNA binding"/>
    <property type="evidence" value="ECO:0007669"/>
    <property type="project" value="TreeGrafter"/>
</dbReference>
<dbReference type="PANTHER" id="PTHR24409">
    <property type="entry name" value="ZINC FINGER PROTEIN 142"/>
    <property type="match status" value="1"/>
</dbReference>
<dbReference type="InterPro" id="IPR036236">
    <property type="entry name" value="Znf_C2H2_sf"/>
</dbReference>
<dbReference type="PROSITE" id="PS50157">
    <property type="entry name" value="ZINC_FINGER_C2H2_2"/>
    <property type="match status" value="3"/>
</dbReference>
<comment type="caution">
    <text evidence="7">The sequence shown here is derived from an EMBL/GenBank/DDBJ whole genome shotgun (WGS) entry which is preliminary data.</text>
</comment>
<name>A0A8X6UMG8_NEPPI</name>
<evidence type="ECO:0000256" key="2">
    <source>
        <dbReference type="ARBA" id="ARBA00022737"/>
    </source>
</evidence>
<sequence length="279" mass="32356">MNSIFCKACKITFENDDAFINHLCWITTGEYFEEYRYLERNRLPNDFECQVSCADAFTGRHIDTIFETRNNLLTSGQDKSLNELFQEISETPSECIADYSIDNNALCNNHFDASGIERFLDSNFQQHAEFGECSRSEQNISKSEHSLPSGTFSFANDKNFYNFPPYPIYSIQSRLEDTIDSSDSLNINNLRDLTPEDLRCYICGKRFTSKNGTRAHLRKVHKLGKSFKCKKCPKSFWLKICLENHMLGHDKTCRICGSVFTKRSSLQKHLRTRHNLINE</sequence>
<keyword evidence="8" id="KW-1185">Reference proteome</keyword>
<dbReference type="PANTHER" id="PTHR24409:SF295">
    <property type="entry name" value="AZ2-RELATED"/>
    <property type="match status" value="1"/>
</dbReference>
<proteinExistence type="predicted"/>
<evidence type="ECO:0000259" key="6">
    <source>
        <dbReference type="PROSITE" id="PS50157"/>
    </source>
</evidence>
<keyword evidence="4" id="KW-0862">Zinc</keyword>
<dbReference type="Pfam" id="PF00096">
    <property type="entry name" value="zf-C2H2"/>
    <property type="match status" value="1"/>
</dbReference>
<dbReference type="SMART" id="SM00355">
    <property type="entry name" value="ZnF_C2H2"/>
    <property type="match status" value="3"/>
</dbReference>
<dbReference type="OrthoDB" id="10004641at2759"/>
<feature type="domain" description="C2H2-type" evidence="6">
    <location>
        <begin position="227"/>
        <end position="249"/>
    </location>
</feature>
<dbReference type="Pfam" id="PF13894">
    <property type="entry name" value="zf-C2H2_4"/>
    <property type="match status" value="1"/>
</dbReference>
<dbReference type="GO" id="GO:0000981">
    <property type="term" value="F:DNA-binding transcription factor activity, RNA polymerase II-specific"/>
    <property type="evidence" value="ECO:0007669"/>
    <property type="project" value="TreeGrafter"/>
</dbReference>
<dbReference type="SUPFAM" id="SSF57667">
    <property type="entry name" value="beta-beta-alpha zinc fingers"/>
    <property type="match status" value="1"/>
</dbReference>
<evidence type="ECO:0000313" key="8">
    <source>
        <dbReference type="Proteomes" id="UP000887013"/>
    </source>
</evidence>
<evidence type="ECO:0000313" key="7">
    <source>
        <dbReference type="EMBL" id="GFU29368.1"/>
    </source>
</evidence>
<organism evidence="7 8">
    <name type="scientific">Nephila pilipes</name>
    <name type="common">Giant wood spider</name>
    <name type="synonym">Nephila maculata</name>
    <dbReference type="NCBI Taxonomy" id="299642"/>
    <lineage>
        <taxon>Eukaryota</taxon>
        <taxon>Metazoa</taxon>
        <taxon>Ecdysozoa</taxon>
        <taxon>Arthropoda</taxon>
        <taxon>Chelicerata</taxon>
        <taxon>Arachnida</taxon>
        <taxon>Araneae</taxon>
        <taxon>Araneomorphae</taxon>
        <taxon>Entelegynae</taxon>
        <taxon>Araneoidea</taxon>
        <taxon>Nephilidae</taxon>
        <taxon>Nephila</taxon>
    </lineage>
</organism>
<feature type="domain" description="C2H2-type" evidence="6">
    <location>
        <begin position="251"/>
        <end position="279"/>
    </location>
</feature>
<dbReference type="AlphaFoldDB" id="A0A8X6UMG8"/>
<dbReference type="Proteomes" id="UP000887013">
    <property type="component" value="Unassembled WGS sequence"/>
</dbReference>
<gene>
    <name evidence="7" type="ORF">NPIL_6901</name>
</gene>
<keyword evidence="1" id="KW-0479">Metal-binding</keyword>
<dbReference type="Pfam" id="PF12874">
    <property type="entry name" value="zf-met"/>
    <property type="match status" value="1"/>
</dbReference>
<dbReference type="EMBL" id="BMAW01082470">
    <property type="protein sequence ID" value="GFU29368.1"/>
    <property type="molecule type" value="Genomic_DNA"/>
</dbReference>
<dbReference type="InterPro" id="IPR013087">
    <property type="entry name" value="Znf_C2H2_type"/>
</dbReference>